<feature type="domain" description="U3 small nucleolar RNA-associated protein 20" evidence="3">
    <location>
        <begin position="1452"/>
        <end position="1667"/>
    </location>
</feature>
<dbReference type="Gene3D" id="1.25.10.10">
    <property type="entry name" value="Leucine-rich Repeat Variant"/>
    <property type="match status" value="2"/>
</dbReference>
<dbReference type="OrthoDB" id="360653at2759"/>
<feature type="domain" description="U3 small nucleolar RNA-associated protein 20 C-terminal" evidence="4">
    <location>
        <begin position="2107"/>
        <end position="2367"/>
    </location>
</feature>
<name>A0A9P6L5Q7_9AGAM</name>
<dbReference type="InterPro" id="IPR011430">
    <property type="entry name" value="UTP20_N"/>
</dbReference>
<feature type="region of interest" description="Disordered" evidence="1">
    <location>
        <begin position="2192"/>
        <end position="2215"/>
    </location>
</feature>
<feature type="region of interest" description="Disordered" evidence="1">
    <location>
        <begin position="2341"/>
        <end position="2365"/>
    </location>
</feature>
<comment type="caution">
    <text evidence="5">The sequence shown here is derived from an EMBL/GenBank/DDBJ whole genome shotgun (WGS) entry which is preliminary data.</text>
</comment>
<dbReference type="PANTHER" id="PTHR17695:SF11">
    <property type="entry name" value="SMALL SUBUNIT PROCESSOME COMPONENT 20 HOMOLOG"/>
    <property type="match status" value="1"/>
</dbReference>
<dbReference type="InterPro" id="IPR011989">
    <property type="entry name" value="ARM-like"/>
</dbReference>
<feature type="domain" description="U3 small nucleolar RNA-associated protein 20 N-terminal" evidence="2">
    <location>
        <begin position="650"/>
        <end position="1250"/>
    </location>
</feature>
<dbReference type="InterPro" id="IPR052575">
    <property type="entry name" value="SSU_processome_comp_20"/>
</dbReference>
<evidence type="ECO:0000256" key="1">
    <source>
        <dbReference type="SAM" id="MobiDB-lite"/>
    </source>
</evidence>
<evidence type="ECO:0000313" key="6">
    <source>
        <dbReference type="Proteomes" id="UP000736335"/>
    </source>
</evidence>
<organism evidence="5 6">
    <name type="scientific">Thelephora terrestris</name>
    <dbReference type="NCBI Taxonomy" id="56493"/>
    <lineage>
        <taxon>Eukaryota</taxon>
        <taxon>Fungi</taxon>
        <taxon>Dikarya</taxon>
        <taxon>Basidiomycota</taxon>
        <taxon>Agaricomycotina</taxon>
        <taxon>Agaricomycetes</taxon>
        <taxon>Thelephorales</taxon>
        <taxon>Thelephoraceae</taxon>
        <taxon>Thelephora</taxon>
    </lineage>
</organism>
<dbReference type="GO" id="GO:0030686">
    <property type="term" value="C:90S preribosome"/>
    <property type="evidence" value="ECO:0007669"/>
    <property type="project" value="TreeGrafter"/>
</dbReference>
<dbReference type="Pfam" id="PF23099">
    <property type="entry name" value="UTP20_C"/>
    <property type="match status" value="1"/>
</dbReference>
<keyword evidence="6" id="KW-1185">Reference proteome</keyword>
<dbReference type="Proteomes" id="UP000736335">
    <property type="component" value="Unassembled WGS sequence"/>
</dbReference>
<dbReference type="PANTHER" id="PTHR17695">
    <property type="entry name" value="SMALL SUBUNIT PROCESSOME COMPONENT 20 HOMOLOG"/>
    <property type="match status" value="1"/>
</dbReference>
<dbReference type="Pfam" id="PF20416">
    <property type="entry name" value="UTP20"/>
    <property type="match status" value="1"/>
</dbReference>
<evidence type="ECO:0000259" key="4">
    <source>
        <dbReference type="Pfam" id="PF23099"/>
    </source>
</evidence>
<protein>
    <submittedName>
        <fullName evidence="5">Armadillo-type protein</fullName>
    </submittedName>
</protein>
<gene>
    <name evidence="5" type="ORF">BJ322DRAFT_1100401</name>
</gene>
<evidence type="ECO:0000259" key="3">
    <source>
        <dbReference type="Pfam" id="PF20416"/>
    </source>
</evidence>
<dbReference type="InterPro" id="IPR046523">
    <property type="entry name" value="UTP20_dom"/>
</dbReference>
<feature type="region of interest" description="Disordered" evidence="1">
    <location>
        <begin position="863"/>
        <end position="882"/>
    </location>
</feature>
<reference evidence="5" key="2">
    <citation type="submission" date="2020-11" db="EMBL/GenBank/DDBJ databases">
        <authorList>
            <consortium name="DOE Joint Genome Institute"/>
            <person name="Kuo A."/>
            <person name="Miyauchi S."/>
            <person name="Kiss E."/>
            <person name="Drula E."/>
            <person name="Kohler A."/>
            <person name="Sanchez-Garcia M."/>
            <person name="Andreopoulos B."/>
            <person name="Barry K.W."/>
            <person name="Bonito G."/>
            <person name="Buee M."/>
            <person name="Carver A."/>
            <person name="Chen C."/>
            <person name="Cichocki N."/>
            <person name="Clum A."/>
            <person name="Culley D."/>
            <person name="Crous P.W."/>
            <person name="Fauchery L."/>
            <person name="Girlanda M."/>
            <person name="Hayes R."/>
            <person name="Keri Z."/>
            <person name="Labutti K."/>
            <person name="Lipzen A."/>
            <person name="Lombard V."/>
            <person name="Magnuson J."/>
            <person name="Maillard F."/>
            <person name="Morin E."/>
            <person name="Murat C."/>
            <person name="Nolan M."/>
            <person name="Ohm R."/>
            <person name="Pangilinan J."/>
            <person name="Pereira M."/>
            <person name="Perotto S."/>
            <person name="Peter M."/>
            <person name="Riley R."/>
            <person name="Sitrit Y."/>
            <person name="Stielow B."/>
            <person name="Szollosi G."/>
            <person name="Zifcakova L."/>
            <person name="Stursova M."/>
            <person name="Spatafora J.W."/>
            <person name="Tedersoo L."/>
            <person name="Vaario L.-M."/>
            <person name="Yamada A."/>
            <person name="Yan M."/>
            <person name="Wang P."/>
            <person name="Xu J."/>
            <person name="Bruns T."/>
            <person name="Baldrian P."/>
            <person name="Vilgalys R."/>
            <person name="Henrissat B."/>
            <person name="Grigoriev I.V."/>
            <person name="Hibbett D."/>
            <person name="Nagy L.G."/>
            <person name="Martin F.M."/>
        </authorList>
    </citation>
    <scope>NUCLEOTIDE SEQUENCE</scope>
    <source>
        <strain evidence="5">UH-Tt-Lm1</strain>
    </source>
</reference>
<reference evidence="5" key="1">
    <citation type="journal article" date="2020" name="Nat. Commun.">
        <title>Large-scale genome sequencing of mycorrhizal fungi provides insights into the early evolution of symbiotic traits.</title>
        <authorList>
            <person name="Miyauchi S."/>
            <person name="Kiss E."/>
            <person name="Kuo A."/>
            <person name="Drula E."/>
            <person name="Kohler A."/>
            <person name="Sanchez-Garcia M."/>
            <person name="Morin E."/>
            <person name="Andreopoulos B."/>
            <person name="Barry K.W."/>
            <person name="Bonito G."/>
            <person name="Buee M."/>
            <person name="Carver A."/>
            <person name="Chen C."/>
            <person name="Cichocki N."/>
            <person name="Clum A."/>
            <person name="Culley D."/>
            <person name="Crous P.W."/>
            <person name="Fauchery L."/>
            <person name="Girlanda M."/>
            <person name="Hayes R.D."/>
            <person name="Keri Z."/>
            <person name="LaButti K."/>
            <person name="Lipzen A."/>
            <person name="Lombard V."/>
            <person name="Magnuson J."/>
            <person name="Maillard F."/>
            <person name="Murat C."/>
            <person name="Nolan M."/>
            <person name="Ohm R.A."/>
            <person name="Pangilinan J."/>
            <person name="Pereira M.F."/>
            <person name="Perotto S."/>
            <person name="Peter M."/>
            <person name="Pfister S."/>
            <person name="Riley R."/>
            <person name="Sitrit Y."/>
            <person name="Stielow J.B."/>
            <person name="Szollosi G."/>
            <person name="Zifcakova L."/>
            <person name="Stursova M."/>
            <person name="Spatafora J.W."/>
            <person name="Tedersoo L."/>
            <person name="Vaario L.M."/>
            <person name="Yamada A."/>
            <person name="Yan M."/>
            <person name="Wang P."/>
            <person name="Xu J."/>
            <person name="Bruns T."/>
            <person name="Baldrian P."/>
            <person name="Vilgalys R."/>
            <person name="Dunand C."/>
            <person name="Henrissat B."/>
            <person name="Grigoriev I.V."/>
            <person name="Hibbett D."/>
            <person name="Nagy L.G."/>
            <person name="Martin F.M."/>
        </authorList>
    </citation>
    <scope>NUCLEOTIDE SEQUENCE</scope>
    <source>
        <strain evidence="5">UH-Tt-Lm1</strain>
    </source>
</reference>
<dbReference type="EMBL" id="WIUZ02000009">
    <property type="protein sequence ID" value="KAF9783852.1"/>
    <property type="molecule type" value="Genomic_DNA"/>
</dbReference>
<dbReference type="GO" id="GO:0032040">
    <property type="term" value="C:small-subunit processome"/>
    <property type="evidence" value="ECO:0007669"/>
    <property type="project" value="TreeGrafter"/>
</dbReference>
<dbReference type="InterPro" id="IPR016024">
    <property type="entry name" value="ARM-type_fold"/>
</dbReference>
<sequence>MIPSDDFNVIQEVWASFREALLKSSPEVRQATAEVWGVLVRKLKLPTRSELVTLLVSDLNGVEDFVPWVIVDACKSVAQSIHTAAPSIISQMLRCYIDTRAPTDELYHVIRRVLTALIHNVGTAEQFTPAATVILDMYKTSDPEKVTKLLPVFVTICSVRHGSRLSTSQLKEVAGTLSSISLTEENRSPLLQLSVSLLIAGDSSLWATVGREIIARSWETDIPFAIELSASLCELGWGGWKSFGLPPILKHTHRALEITPTRMLRLLAWVVEEKKLATVDAVWKQRVEGWVEKRLLAANWHGSEDDVSHLRDILTLSPLLPNVNKMLDGILQQVVNTAESLEDFQRTPYNASFALGMCLKSFSNQAKSPKLNTPPFDLADMCQRWGWSETVTGSLVSLTTSSPGYLRPAPLESVYASLKQSLLSHSQSLRLSVLRILSSSLVTKSPEEREVIKRCLQCENTSIDVQGSRERVLWIGRIPQIVPDGRSVASDIAVNWLVSQLKVNLRPLWAPTMKALSELSKRCDPVVWSAILEDLRRLSEGQSLELSPEWAKELPDEVEDVIQEEERTWQDPSAHKMRVTVASWTSDRVPRRKIAKVQISNDRFDPTSYHTQLLGTLGESSSLAEKHNRDLIPLFLSTIPDHDSPAKNDRRKLTLWLTLFSKFPNPKALYATGDLRSLYTTLLSHPDRTLQRLALKCILTYRSPHLTPHQDILTGLLDDTRWRDELTKLNLDEIDDKDRPEFVETFIRLLYGLMLEKRGNSKTGERRGAVIHSFAGCRDEELGLLVELMLGSLRRENPLDAEGQYTNEPVPEPFLEAQQVGYLNLLDVVLKNLGSRLLPFWPALLGGTLDILAHAQQRIETEKHDAEALEPEEELEEDSKVPTNTTRSLKAIRQLSLKRFAQFCKSPVEFDFSPFIRTVFRTAISSRLSVLAQENSQSPSALLELFYVWTAKPEQAIFLTTIDHRTLPNIYDCMVSANVKPTVISKVLDIVEALLAISSSDEEVSRLVLKPYIPKLLENLATAVERSKDVAAASNVLGHRQIFILSELAPHLSDAKQATILLALFSPLLKKPPKVVPETVKANMINIISNLFPLITDLQDPTSPSFHKTFMLLSQLMLSLRTRPARSALISANQKLVEADSSLSNLSGLIDDLNAYSTRRVDEPDFDRRISAFTRLNGDLGRTLSLTQWIPILYNMLHFIQDAEELALRTNSATVLRIFIDTVSKTSDSEWEGILVKNVYPGLKNGLRSKYELVRAEILAVIAHGVTVCRNIPAFHEMQILLADGDEEVNFFNNVHHIQIHRRIRALRRFGEWCGEGQLRSSTLADVFLPLIGNYIGATDTIDHHLVTEAINTTGSIAHCLAWGAYNNLIHQYLRLVKQKDSSERVYVRAIVAILDNFHFNMDEPVAAEEDGDENINVEELDAAKRAKEMTRIADSVHSRLLPALLNHLERRDENEDTIRIPIAVGIINVAKHLPDPARTTQVTRLLTVLSQAFRSKSQETRDLTRDTLCRIAATLGPEFLPHIIRELRAALLRGPHLHVLAVVTHALLVHLTSPENSGRFKNFDDCVEDIAYVSAEVIFGESGKDTQSEGFKTKLREGLDSFSILAKHITSGKISALLHPIRSIMQETETLKTLQLIDDVLKKIAGGINSNERISPADLLSLCQSFITQNAKFLQVVPAIKKNRSKRGRDSAIVQLKRTSHVDSNHYANNSFRFVVFGLDLFHTAHKRNRFDFQDPDIIRRLEPMVTVIGNTLYSQSAPVLILGMRCAAAVLQCPLKSAEKASLVVVNQIMEVIRATGSTESDVVQTGLRSLSAILRHHDEVQVKEKDLLFLLEFVAPDLEEPTRQGTVFALLRAIISRRFVVPEMYDLMDNVSEVMVTNQSPQVQEHCRGILLQFLLEYPHGKNRLKNQMTSLAKNLSYVYESGRSSVLELLNALVNKLEVGLVYEYSDLLFVALVMVIANDDSTRCREMAAELIKSLYLRLDESRKETLVSHLHTWISQATQQPLIRVSCLVYGFLLPIEDSTSFSDTLLEDVNSLLERSSEFEEMEEGDGEDETLGKDTWQTPYQALTVLTKLLAKNPELAQDHSRISWSHVVPLLLYPHAWVRAASCRLLGTMLATVPATAPRGNVPSEASESPRLFTREWMELVTQKLCMQLKSEYLGEDLSLHIVKNLFYFGRCFSHIPFPSTDGSGANDEGSDEAQQDPTEDKGGHPLRWLFSRLSFQARSAYIARRNKAFVSHDWSRQPSAILKWFAAMTTHLSAEVVETFLVHVLTPVYRITEDDSVRDPRMEELKLTAIELQDMVRSKVGGNKFAEVYNCIRQGVIDVQRERRVARTLQHTTNPEAAAKRKIQRNVAKKGSRKRKDAVFLERKGRVKRMREF</sequence>
<proteinExistence type="predicted"/>
<evidence type="ECO:0000259" key="2">
    <source>
        <dbReference type="Pfam" id="PF07539"/>
    </source>
</evidence>
<evidence type="ECO:0000313" key="5">
    <source>
        <dbReference type="EMBL" id="KAF9783852.1"/>
    </source>
</evidence>
<dbReference type="SUPFAM" id="SSF48371">
    <property type="entry name" value="ARM repeat"/>
    <property type="match status" value="2"/>
</dbReference>
<feature type="compositionally biased region" description="Acidic residues" evidence="1">
    <location>
        <begin position="868"/>
        <end position="877"/>
    </location>
</feature>
<dbReference type="Pfam" id="PF07539">
    <property type="entry name" value="UTP20_N"/>
    <property type="match status" value="1"/>
</dbReference>
<feature type="compositionally biased region" description="Basic residues" evidence="1">
    <location>
        <begin position="2350"/>
        <end position="2365"/>
    </location>
</feature>
<accession>A0A9P6L5Q7</accession>
<dbReference type="InterPro" id="IPR057525">
    <property type="entry name" value="UTP20_C"/>
</dbReference>